<accession>A0A066RJ83</accession>
<evidence type="ECO:0000313" key="2">
    <source>
        <dbReference type="Proteomes" id="UP000027192"/>
    </source>
</evidence>
<reference evidence="1 2" key="1">
    <citation type="submission" date="2014-04" db="EMBL/GenBank/DDBJ databases">
        <title>Draft genome sequence of Photobacterium halotolerans S2753: a solonamide, ngercheumicin and holomycin producer.</title>
        <authorList>
            <person name="Machado H.R."/>
            <person name="Gram L."/>
        </authorList>
    </citation>
    <scope>NUCLEOTIDE SEQUENCE [LARGE SCALE GENOMIC DNA]</scope>
    <source>
        <strain evidence="1 2">S2753</strain>
    </source>
</reference>
<dbReference type="AlphaFoldDB" id="A0A066RJ83"/>
<name>A0A066RJ83_9GAMM</name>
<dbReference type="Proteomes" id="UP000027192">
    <property type="component" value="Unassembled WGS sequence"/>
</dbReference>
<dbReference type="EMBL" id="JMIB01000032">
    <property type="protein sequence ID" value="KDM90389.1"/>
    <property type="molecule type" value="Genomic_DNA"/>
</dbReference>
<evidence type="ECO:0000313" key="1">
    <source>
        <dbReference type="EMBL" id="KDM90389.1"/>
    </source>
</evidence>
<protein>
    <submittedName>
        <fullName evidence="1">Uncharacterized protein</fullName>
    </submittedName>
</protein>
<proteinExistence type="predicted"/>
<comment type="caution">
    <text evidence="1">The sequence shown here is derived from an EMBL/GenBank/DDBJ whole genome shotgun (WGS) entry which is preliminary data.</text>
</comment>
<sequence length="286" mass="32151">MIPHSVANLSSDAGLAYPKHTNHAHRFTLNVTKFVNVQARKHSAGLEYENPSVSAYTGCSGTDASHRESALKAQFIYLLSTLWLTGCGLQLHHDRPDYLTEHARYTIQEQSDASGRYIRFADFQGEVRKSWVNHNEDDAVPDDRRQRRNTQDVALQLSGMTGTLASMNYRQACFQKQSTFGMGNSSSVDDSALLSGEAQVKQQVWDVQSTTLLENEEKGDAIEVGGNRVRFNERVIAEYHFSSGQPMVNRDDYVWLDESQPDEIRALAALMVLYAMTYEAVFCVLN</sequence>
<organism evidence="1 2">
    <name type="scientific">Photobacterium galatheae</name>
    <dbReference type="NCBI Taxonomy" id="1654360"/>
    <lineage>
        <taxon>Bacteria</taxon>
        <taxon>Pseudomonadati</taxon>
        <taxon>Pseudomonadota</taxon>
        <taxon>Gammaproteobacteria</taxon>
        <taxon>Vibrionales</taxon>
        <taxon>Vibrionaceae</taxon>
        <taxon>Photobacterium</taxon>
    </lineage>
</organism>
<gene>
    <name evidence="1" type="ORF">EA58_16815</name>
</gene>
<keyword evidence="2" id="KW-1185">Reference proteome</keyword>